<name>X1PI81_9ZZZZ</name>
<comment type="caution">
    <text evidence="1">The sequence shown here is derived from an EMBL/GenBank/DDBJ whole genome shotgun (WGS) entry which is preliminary data.</text>
</comment>
<evidence type="ECO:0008006" key="2">
    <source>
        <dbReference type="Google" id="ProtNLM"/>
    </source>
</evidence>
<dbReference type="AlphaFoldDB" id="X1PI81"/>
<protein>
    <recommendedName>
        <fullName evidence="2">ABC transporter domain-containing protein</fullName>
    </recommendedName>
</protein>
<accession>X1PI81</accession>
<dbReference type="InterPro" id="IPR027417">
    <property type="entry name" value="P-loop_NTPase"/>
</dbReference>
<proteinExistence type="predicted"/>
<feature type="non-terminal residue" evidence="1">
    <location>
        <position position="47"/>
    </location>
</feature>
<organism evidence="1">
    <name type="scientific">marine sediment metagenome</name>
    <dbReference type="NCBI Taxonomy" id="412755"/>
    <lineage>
        <taxon>unclassified sequences</taxon>
        <taxon>metagenomes</taxon>
        <taxon>ecological metagenomes</taxon>
    </lineage>
</organism>
<sequence>MASVSVKGLTVTYNRGKTVAAGGLDLGVEDRELFILLGPSGCGKTTV</sequence>
<reference evidence="1" key="1">
    <citation type="journal article" date="2014" name="Front. Microbiol.">
        <title>High frequency of phylogenetically diverse reductive dehalogenase-homologous genes in deep subseafloor sedimentary metagenomes.</title>
        <authorList>
            <person name="Kawai M."/>
            <person name="Futagami T."/>
            <person name="Toyoda A."/>
            <person name="Takaki Y."/>
            <person name="Nishi S."/>
            <person name="Hori S."/>
            <person name="Arai W."/>
            <person name="Tsubouchi T."/>
            <person name="Morono Y."/>
            <person name="Uchiyama I."/>
            <person name="Ito T."/>
            <person name="Fujiyama A."/>
            <person name="Inagaki F."/>
            <person name="Takami H."/>
        </authorList>
    </citation>
    <scope>NUCLEOTIDE SEQUENCE</scope>
    <source>
        <strain evidence="1">Expedition CK06-06</strain>
    </source>
</reference>
<evidence type="ECO:0000313" key="1">
    <source>
        <dbReference type="EMBL" id="GAI30579.1"/>
    </source>
</evidence>
<dbReference type="SUPFAM" id="SSF52540">
    <property type="entry name" value="P-loop containing nucleoside triphosphate hydrolases"/>
    <property type="match status" value="1"/>
</dbReference>
<dbReference type="EMBL" id="BARV01020739">
    <property type="protein sequence ID" value="GAI30579.1"/>
    <property type="molecule type" value="Genomic_DNA"/>
</dbReference>
<gene>
    <name evidence="1" type="ORF">S06H3_34532</name>
</gene>
<dbReference type="Gene3D" id="3.40.50.300">
    <property type="entry name" value="P-loop containing nucleotide triphosphate hydrolases"/>
    <property type="match status" value="1"/>
</dbReference>